<accession>A0ABN8DFY8</accession>
<sequence length="236" mass="26337">MNNPFAITLRSKTDLSPVTLEQLRISTYFVNANLKELHESNLISGNGLPFIESIESRNLTPKLIQEIESSHTWVYVQALWTYAETGVISENLTSFHMEDVISALTQWICAILPMCEYQGEYALDPVLKVVIKALARMKLEFGVDFESGGDVEAIPSIQGELITLSSGWWSQVALKHLTVLELALLAGIKNINTVRNAQYVKEKPLEVIKEDGGVFISVEVAREWLAGRRGFVALKS</sequence>
<proteinExistence type="predicted"/>
<evidence type="ECO:0000313" key="1">
    <source>
        <dbReference type="EMBL" id="CAH0525420.1"/>
    </source>
</evidence>
<gene>
    <name evidence="1" type="ORF">VHP8226_00966</name>
</gene>
<comment type="caution">
    <text evidence="1">The sequence shown here is derived from an EMBL/GenBank/DDBJ whole genome shotgun (WGS) entry which is preliminary data.</text>
</comment>
<dbReference type="Proteomes" id="UP000838160">
    <property type="component" value="Unassembled WGS sequence"/>
</dbReference>
<evidence type="ECO:0000313" key="2">
    <source>
        <dbReference type="Proteomes" id="UP000838160"/>
    </source>
</evidence>
<name>A0ABN8DFY8_9VIBR</name>
<protein>
    <submittedName>
        <fullName evidence="1">Uncharacterized protein</fullName>
    </submittedName>
</protein>
<reference evidence="1" key="1">
    <citation type="submission" date="2021-12" db="EMBL/GenBank/DDBJ databases">
        <authorList>
            <person name="Rodrigo-Torres L."/>
            <person name="Arahal R. D."/>
            <person name="Lucena T."/>
        </authorList>
    </citation>
    <scope>NUCLEOTIDE SEQUENCE</scope>
    <source>
        <strain evidence="1">CECT 8226</strain>
    </source>
</reference>
<organism evidence="1 2">
    <name type="scientific">Vibrio hippocampi</name>
    <dbReference type="NCBI Taxonomy" id="654686"/>
    <lineage>
        <taxon>Bacteria</taxon>
        <taxon>Pseudomonadati</taxon>
        <taxon>Pseudomonadota</taxon>
        <taxon>Gammaproteobacteria</taxon>
        <taxon>Vibrionales</taxon>
        <taxon>Vibrionaceae</taxon>
        <taxon>Vibrio</taxon>
    </lineage>
</organism>
<dbReference type="EMBL" id="CAKLCM010000002">
    <property type="protein sequence ID" value="CAH0525420.1"/>
    <property type="molecule type" value="Genomic_DNA"/>
</dbReference>
<keyword evidence="2" id="KW-1185">Reference proteome</keyword>
<dbReference type="RefSeq" id="WP_237483981.1">
    <property type="nucleotide sequence ID" value="NZ_CAKLCM010000002.1"/>
</dbReference>